<reference evidence="4 5" key="1">
    <citation type="journal article" date="2015" name="Genome Announc.">
        <title>Complete Genome Sequence and Annotation of Corynebacterium singulare DSM 44357, Isolated from a Human Semen Specimen.</title>
        <authorList>
            <person name="Merten M."/>
            <person name="Brinkrolf K."/>
            <person name="Albersmeier A."/>
            <person name="Kutter Y."/>
            <person name="Ruckert C."/>
            <person name="Tauch A."/>
        </authorList>
    </citation>
    <scope>NUCLEOTIDE SEQUENCE [LARGE SCALE GENOMIC DNA]</scope>
    <source>
        <strain evidence="4">IBS B52218</strain>
    </source>
</reference>
<dbReference type="OrthoDB" id="110231at2"/>
<dbReference type="Gene3D" id="3.10.580.10">
    <property type="entry name" value="CBS-domain"/>
    <property type="match status" value="1"/>
</dbReference>
<evidence type="ECO:0000313" key="4">
    <source>
        <dbReference type="EMBL" id="AJI79522.1"/>
    </source>
</evidence>
<feature type="domain" description="CNNM transmembrane" evidence="3">
    <location>
        <begin position="1"/>
        <end position="204"/>
    </location>
</feature>
<dbReference type="HOGENOM" id="CLU_015237_4_0_11"/>
<accession>A0A0B6ESQ4</accession>
<keyword evidence="1 2" id="KW-0812">Transmembrane</keyword>
<dbReference type="GO" id="GO:0016020">
    <property type="term" value="C:membrane"/>
    <property type="evidence" value="ECO:0007669"/>
    <property type="project" value="UniProtKB-UniRule"/>
</dbReference>
<evidence type="ECO:0000313" key="5">
    <source>
        <dbReference type="Proteomes" id="UP000031890"/>
    </source>
</evidence>
<dbReference type="Pfam" id="PF01595">
    <property type="entry name" value="CNNM"/>
    <property type="match status" value="1"/>
</dbReference>
<dbReference type="PANTHER" id="PTHR43099">
    <property type="entry name" value="UPF0053 PROTEIN YRKA"/>
    <property type="match status" value="1"/>
</dbReference>
<evidence type="ECO:0000256" key="1">
    <source>
        <dbReference type="PROSITE-ProRule" id="PRU01193"/>
    </source>
</evidence>
<sequence length="355" mass="38912">MTDTWWFNLIITLLIIAASGFFVIVEFSLMGARRNRLEETAESSSASRAGLRSLNELTIMLAGAQLGITAATFVLGAVTKPWVHHLLMAPLEALGLPLGIADVISFLLALFIVTFLHLVIGEMAPKSWAIAHPETALQLIAVPARGFIWLFRPLLIWINSMANKLVRMTGEEPVDRAGAAGYDAETLRHLVEHSRLTGTLDDDSANQITGVIELEASTAAQLAREHGSEILPLSSDSTVAELHDLVVRKSIMRVLVYPRASRIPRIVHVRDTLLADPETPVLDFSRPALAVSSSSTVQKTLDQMRARNEQLVMVGKPTKDKTVWILTWDDIMGQLWPQITEQLDQAAPAAKNPGV</sequence>
<dbReference type="PANTHER" id="PTHR43099:SF5">
    <property type="entry name" value="HLYC_CORC FAMILY TRANSPORTER"/>
    <property type="match status" value="1"/>
</dbReference>
<keyword evidence="1 2" id="KW-0472">Membrane</keyword>
<dbReference type="KEGG" id="csx:CSING_10050"/>
<feature type="transmembrane region" description="Helical" evidence="2">
    <location>
        <begin position="98"/>
        <end position="120"/>
    </location>
</feature>
<dbReference type="InterPro" id="IPR002550">
    <property type="entry name" value="CNNM"/>
</dbReference>
<feature type="transmembrane region" description="Helical" evidence="2">
    <location>
        <begin position="6"/>
        <end position="29"/>
    </location>
</feature>
<dbReference type="EMBL" id="CP010827">
    <property type="protein sequence ID" value="AJI79522.1"/>
    <property type="molecule type" value="Genomic_DNA"/>
</dbReference>
<gene>
    <name evidence="4" type="ORF">CSING_10050</name>
</gene>
<dbReference type="RefSeq" id="WP_042531869.1">
    <property type="nucleotide sequence ID" value="NZ_CP010827.1"/>
</dbReference>
<keyword evidence="1 2" id="KW-1133">Transmembrane helix</keyword>
<evidence type="ECO:0000256" key="2">
    <source>
        <dbReference type="SAM" id="Phobius"/>
    </source>
</evidence>
<name>A0A0B6ESQ4_9CORY</name>
<organism evidence="4 5">
    <name type="scientific">Corynebacterium singulare</name>
    <dbReference type="NCBI Taxonomy" id="161899"/>
    <lineage>
        <taxon>Bacteria</taxon>
        <taxon>Bacillati</taxon>
        <taxon>Actinomycetota</taxon>
        <taxon>Actinomycetes</taxon>
        <taxon>Mycobacteriales</taxon>
        <taxon>Corynebacteriaceae</taxon>
        <taxon>Corynebacterium</taxon>
    </lineage>
</organism>
<proteinExistence type="predicted"/>
<dbReference type="InterPro" id="IPR046342">
    <property type="entry name" value="CBS_dom_sf"/>
</dbReference>
<feature type="transmembrane region" description="Helical" evidence="2">
    <location>
        <begin position="57"/>
        <end position="78"/>
    </location>
</feature>
<dbReference type="Proteomes" id="UP000031890">
    <property type="component" value="Chromosome"/>
</dbReference>
<dbReference type="InterPro" id="IPR051676">
    <property type="entry name" value="UPF0053_domain"/>
</dbReference>
<dbReference type="STRING" id="161899.CSING_10050"/>
<protein>
    <submittedName>
        <fullName evidence="4">CBS domain-containing protein</fullName>
    </submittedName>
</protein>
<dbReference type="AlphaFoldDB" id="A0A0B6ESQ4"/>
<dbReference type="PROSITE" id="PS51846">
    <property type="entry name" value="CNNM"/>
    <property type="match status" value="1"/>
</dbReference>
<evidence type="ECO:0000259" key="3">
    <source>
        <dbReference type="PROSITE" id="PS51846"/>
    </source>
</evidence>
<dbReference type="SUPFAM" id="SSF54631">
    <property type="entry name" value="CBS-domain pair"/>
    <property type="match status" value="1"/>
</dbReference>